<evidence type="ECO:0000313" key="1">
    <source>
        <dbReference type="EMBL" id="QJA68328.1"/>
    </source>
</evidence>
<protein>
    <submittedName>
        <fullName evidence="2">Uncharacterized protein</fullName>
    </submittedName>
</protein>
<dbReference type="EMBL" id="MT143553">
    <property type="protein sequence ID" value="QJA98108.1"/>
    <property type="molecule type" value="Genomic_DNA"/>
</dbReference>
<dbReference type="EMBL" id="MT141607">
    <property type="protein sequence ID" value="QJA68328.1"/>
    <property type="molecule type" value="Genomic_DNA"/>
</dbReference>
<evidence type="ECO:0000313" key="2">
    <source>
        <dbReference type="EMBL" id="QJA98108.1"/>
    </source>
</evidence>
<name>A0A6M3LZT5_9ZZZZ</name>
<gene>
    <name evidence="1" type="ORF">MM415A07045_0006</name>
    <name evidence="2" type="ORF">MM415B05674_0008</name>
</gene>
<sequence>MTKNISWEEEFDDRFYRLLSTKYKPHEFVTEEVRQFIREVRKQAIEEFAEYIAKNISPEGGRLFLKKTEEYLEELDKS</sequence>
<dbReference type="AlphaFoldDB" id="A0A6M3LZT5"/>
<proteinExistence type="predicted"/>
<accession>A0A6M3LZT5</accession>
<reference evidence="2" key="1">
    <citation type="submission" date="2020-03" db="EMBL/GenBank/DDBJ databases">
        <title>The deep terrestrial virosphere.</title>
        <authorList>
            <person name="Holmfeldt K."/>
            <person name="Nilsson E."/>
            <person name="Simone D."/>
            <person name="Lopez-Fernandez M."/>
            <person name="Wu X."/>
            <person name="de Brujin I."/>
            <person name="Lundin D."/>
            <person name="Andersson A."/>
            <person name="Bertilsson S."/>
            <person name="Dopson M."/>
        </authorList>
    </citation>
    <scope>NUCLEOTIDE SEQUENCE</scope>
    <source>
        <strain evidence="1">MM415A07045</strain>
        <strain evidence="2">MM415B05674</strain>
    </source>
</reference>
<organism evidence="2">
    <name type="scientific">viral metagenome</name>
    <dbReference type="NCBI Taxonomy" id="1070528"/>
    <lineage>
        <taxon>unclassified sequences</taxon>
        <taxon>metagenomes</taxon>
        <taxon>organismal metagenomes</taxon>
    </lineage>
</organism>